<protein>
    <submittedName>
        <fullName evidence="2">Uncharacterized protein</fullName>
    </submittedName>
</protein>
<feature type="compositionally biased region" description="Low complexity" evidence="1">
    <location>
        <begin position="174"/>
        <end position="187"/>
    </location>
</feature>
<reference evidence="2" key="1">
    <citation type="submission" date="2017-08" db="EMBL/GenBank/DDBJ databases">
        <authorList>
            <person name="Polle J.E."/>
            <person name="Barry K."/>
            <person name="Cushman J."/>
            <person name="Schmutz J."/>
            <person name="Tran D."/>
            <person name="Hathwaick L.T."/>
            <person name="Yim W.C."/>
            <person name="Jenkins J."/>
            <person name="Mckie-Krisberg Z.M."/>
            <person name="Prochnik S."/>
            <person name="Lindquist E."/>
            <person name="Dockter R.B."/>
            <person name="Adam C."/>
            <person name="Molina H."/>
            <person name="Bunkerborg J."/>
            <person name="Jin E."/>
            <person name="Buchheim M."/>
            <person name="Magnuson J."/>
        </authorList>
    </citation>
    <scope>NUCLEOTIDE SEQUENCE</scope>
    <source>
        <strain evidence="2">CCAP 19/18</strain>
    </source>
</reference>
<organism evidence="2 3">
    <name type="scientific">Dunaliella salina</name>
    <name type="common">Green alga</name>
    <name type="synonym">Protococcus salinus</name>
    <dbReference type="NCBI Taxonomy" id="3046"/>
    <lineage>
        <taxon>Eukaryota</taxon>
        <taxon>Viridiplantae</taxon>
        <taxon>Chlorophyta</taxon>
        <taxon>core chlorophytes</taxon>
        <taxon>Chlorophyceae</taxon>
        <taxon>CS clade</taxon>
        <taxon>Chlamydomonadales</taxon>
        <taxon>Dunaliellaceae</taxon>
        <taxon>Dunaliella</taxon>
    </lineage>
</organism>
<proteinExistence type="predicted"/>
<sequence length="510" mass="52136">SSLAGCVEDEEEGADVAVEGGGVNHAWGLASLIDDDEGEEEECGAGVVVQQQLLGQQQGQGQGQPQGSPGLCTADDDASDSVNMGGTGTTPPPSRHGKSFAPPGVGQLEAGGFGSPAGAPPWNTKGLCSKQSEGVLAANGGVDGGILAANGGTCDEGMKSTWRGISRPGRDCVEQQQQQGEQASGQQHNGAGAAVHSNLPTLPKIHVHARAEDGEVLQGSPKLGEPSQGEFQQAPDGEPHSNQQQPLTTTLFPHQHYHHNHYHLLGDGTHQHPSHLQLLQGGQASGYAAFDKQGGFAAYNVVHGPLNQNDASAYLTLDPESASADSALGSPRLSGTFDPTHTHHDSSQGDVPSRVRHHQQQQRLHTPPVIPASRVLAAAAQHSSPGVGRAEGIGRGAGRGTPRGGGAQQGTAAGFGGQDALRGQRGRGGGRGGRAGGGRGSNLNGTDGRTQVLAIHDDGAAGAGSERLPTHTFDKAGGGGAGGDSAMVNLTYDPMLNCYYDPSTQQYYEV</sequence>
<comment type="caution">
    <text evidence="2">The sequence shown here is derived from an EMBL/GenBank/DDBJ whole genome shotgun (WGS) entry which is preliminary data.</text>
</comment>
<feature type="compositionally biased region" description="Gly residues" evidence="1">
    <location>
        <begin position="389"/>
        <end position="417"/>
    </location>
</feature>
<evidence type="ECO:0000313" key="3">
    <source>
        <dbReference type="Proteomes" id="UP000815325"/>
    </source>
</evidence>
<feature type="region of interest" description="Disordered" evidence="1">
    <location>
        <begin position="322"/>
        <end position="448"/>
    </location>
</feature>
<feature type="region of interest" description="Disordered" evidence="1">
    <location>
        <begin position="54"/>
        <end position="126"/>
    </location>
</feature>
<accession>A0ABQ7GGT9</accession>
<dbReference type="Proteomes" id="UP000815325">
    <property type="component" value="Unassembled WGS sequence"/>
</dbReference>
<feature type="region of interest" description="Disordered" evidence="1">
    <location>
        <begin position="217"/>
        <end position="246"/>
    </location>
</feature>
<evidence type="ECO:0000313" key="2">
    <source>
        <dbReference type="EMBL" id="KAF5833822.1"/>
    </source>
</evidence>
<feature type="non-terminal residue" evidence="2">
    <location>
        <position position="1"/>
    </location>
</feature>
<dbReference type="EMBL" id="MU069789">
    <property type="protein sequence ID" value="KAF5833822.1"/>
    <property type="molecule type" value="Genomic_DNA"/>
</dbReference>
<evidence type="ECO:0000256" key="1">
    <source>
        <dbReference type="SAM" id="MobiDB-lite"/>
    </source>
</evidence>
<feature type="region of interest" description="Disordered" evidence="1">
    <location>
        <begin position="1"/>
        <end position="20"/>
    </location>
</feature>
<gene>
    <name evidence="2" type="ORF">DUNSADRAFT_9731</name>
</gene>
<name>A0ABQ7GGT9_DUNSA</name>
<feature type="compositionally biased region" description="Gly residues" evidence="1">
    <location>
        <begin position="426"/>
        <end position="440"/>
    </location>
</feature>
<keyword evidence="3" id="KW-1185">Reference proteome</keyword>
<feature type="region of interest" description="Disordered" evidence="1">
    <location>
        <begin position="154"/>
        <end position="196"/>
    </location>
</feature>